<evidence type="ECO:0000313" key="4">
    <source>
        <dbReference type="Proteomes" id="UP000244384"/>
    </source>
</evidence>
<evidence type="ECO:0000256" key="2">
    <source>
        <dbReference type="SAM" id="SignalP"/>
    </source>
</evidence>
<organism evidence="3 4">
    <name type="scientific">Aeromicrobium chenweiae</name>
    <dbReference type="NCBI Taxonomy" id="2079793"/>
    <lineage>
        <taxon>Bacteria</taxon>
        <taxon>Bacillati</taxon>
        <taxon>Actinomycetota</taxon>
        <taxon>Actinomycetes</taxon>
        <taxon>Propionibacteriales</taxon>
        <taxon>Nocardioidaceae</taxon>
        <taxon>Aeromicrobium</taxon>
    </lineage>
</organism>
<reference evidence="4" key="1">
    <citation type="submission" date="2018-01" db="EMBL/GenBank/DDBJ databases">
        <authorList>
            <person name="Li J."/>
        </authorList>
    </citation>
    <scope>NUCLEOTIDE SEQUENCE [LARGE SCALE GENOMIC DNA]</scope>
    <source>
        <strain evidence="4">592</strain>
    </source>
</reference>
<feature type="region of interest" description="Disordered" evidence="1">
    <location>
        <begin position="129"/>
        <end position="163"/>
    </location>
</feature>
<evidence type="ECO:0008006" key="5">
    <source>
        <dbReference type="Google" id="ProtNLM"/>
    </source>
</evidence>
<sequence length="163" mass="16472">MKLRLTKLAVVASVAALALGTSACGGSDTASDGSATSAGSGASASPASDVLTAKNFSERLVTAQQKSRTSHVEMVIEAGGQKVTASGDQQTGEKPEDNAVSVTMEYGQAGPGTMKVTFVDGQIYMNLGALTGGSSPRPISPTPATRSPSSWHPSWSSSTPPSR</sequence>
<keyword evidence="4" id="KW-1185">Reference proteome</keyword>
<proteinExistence type="predicted"/>
<dbReference type="KEGG" id="aez:C3E78_15070"/>
<name>A0A2S0WQ68_9ACTN</name>
<feature type="signal peptide" evidence="2">
    <location>
        <begin position="1"/>
        <end position="23"/>
    </location>
</feature>
<feature type="compositionally biased region" description="Low complexity" evidence="1">
    <location>
        <begin position="145"/>
        <end position="163"/>
    </location>
</feature>
<feature type="region of interest" description="Disordered" evidence="1">
    <location>
        <begin position="24"/>
        <end position="47"/>
    </location>
</feature>
<keyword evidence="2" id="KW-0732">Signal</keyword>
<gene>
    <name evidence="3" type="ORF">C3E78_15070</name>
</gene>
<feature type="region of interest" description="Disordered" evidence="1">
    <location>
        <begin position="79"/>
        <end position="98"/>
    </location>
</feature>
<dbReference type="Proteomes" id="UP000244384">
    <property type="component" value="Chromosome"/>
</dbReference>
<dbReference type="OrthoDB" id="3781094at2"/>
<accession>A0A2S0WQ68</accession>
<dbReference type="EMBL" id="CP026952">
    <property type="protein sequence ID" value="AWB93430.1"/>
    <property type="molecule type" value="Genomic_DNA"/>
</dbReference>
<dbReference type="AlphaFoldDB" id="A0A2S0WQ68"/>
<evidence type="ECO:0000313" key="3">
    <source>
        <dbReference type="EMBL" id="AWB93430.1"/>
    </source>
</evidence>
<dbReference type="Gene3D" id="2.50.20.20">
    <property type="match status" value="1"/>
</dbReference>
<protein>
    <recommendedName>
        <fullName evidence="5">LppX_LprAFG lipoprotein</fullName>
    </recommendedName>
</protein>
<evidence type="ECO:0000256" key="1">
    <source>
        <dbReference type="SAM" id="MobiDB-lite"/>
    </source>
</evidence>
<dbReference type="PROSITE" id="PS51257">
    <property type="entry name" value="PROKAR_LIPOPROTEIN"/>
    <property type="match status" value="1"/>
</dbReference>
<feature type="chain" id="PRO_5038420863" description="LppX_LprAFG lipoprotein" evidence="2">
    <location>
        <begin position="24"/>
        <end position="163"/>
    </location>
</feature>
<dbReference type="RefSeq" id="WP_108579780.1">
    <property type="nucleotide sequence ID" value="NZ_CP026952.1"/>
</dbReference>